<proteinExistence type="predicted"/>
<organism evidence="1 2">
    <name type="scientific">Actinomadura adrarensis</name>
    <dbReference type="NCBI Taxonomy" id="1819600"/>
    <lineage>
        <taxon>Bacteria</taxon>
        <taxon>Bacillati</taxon>
        <taxon>Actinomycetota</taxon>
        <taxon>Actinomycetes</taxon>
        <taxon>Streptosporangiales</taxon>
        <taxon>Thermomonosporaceae</taxon>
        <taxon>Actinomadura</taxon>
    </lineage>
</organism>
<feature type="non-terminal residue" evidence="1">
    <location>
        <position position="1"/>
    </location>
</feature>
<accession>A0ABW3CIN2</accession>
<sequence length="91" mass="9975">VVQPRAGDERRELALRWMDGQANADGVVYHSVPAVFGQNRTRTAAFVTAWNTWISHGDALFTSSPEGEGVLATHRGEDPLNATTVLRVAWD</sequence>
<gene>
    <name evidence="1" type="ORF">ACFQ07_16145</name>
</gene>
<reference evidence="2" key="1">
    <citation type="journal article" date="2019" name="Int. J. Syst. Evol. Microbiol.">
        <title>The Global Catalogue of Microorganisms (GCM) 10K type strain sequencing project: providing services to taxonomists for standard genome sequencing and annotation.</title>
        <authorList>
            <consortium name="The Broad Institute Genomics Platform"/>
            <consortium name="The Broad Institute Genome Sequencing Center for Infectious Disease"/>
            <person name="Wu L."/>
            <person name="Ma J."/>
        </authorList>
    </citation>
    <scope>NUCLEOTIDE SEQUENCE [LARGE SCALE GENOMIC DNA]</scope>
    <source>
        <strain evidence="2">JCM 31696</strain>
    </source>
</reference>
<dbReference type="EMBL" id="JBHTIR010002433">
    <property type="protein sequence ID" value="MFD0853770.1"/>
    <property type="molecule type" value="Genomic_DNA"/>
</dbReference>
<dbReference type="Proteomes" id="UP001597083">
    <property type="component" value="Unassembled WGS sequence"/>
</dbReference>
<protein>
    <submittedName>
        <fullName evidence="1">Uncharacterized protein</fullName>
    </submittedName>
</protein>
<comment type="caution">
    <text evidence="1">The sequence shown here is derived from an EMBL/GenBank/DDBJ whole genome shotgun (WGS) entry which is preliminary data.</text>
</comment>
<name>A0ABW3CIN2_9ACTN</name>
<evidence type="ECO:0000313" key="1">
    <source>
        <dbReference type="EMBL" id="MFD0853770.1"/>
    </source>
</evidence>
<evidence type="ECO:0000313" key="2">
    <source>
        <dbReference type="Proteomes" id="UP001597083"/>
    </source>
</evidence>
<keyword evidence="2" id="KW-1185">Reference proteome</keyword>